<dbReference type="SUPFAM" id="SSF54427">
    <property type="entry name" value="NTF2-like"/>
    <property type="match status" value="1"/>
</dbReference>
<accession>A0A370KBK6</accession>
<protein>
    <submittedName>
        <fullName evidence="2">DUF4440 domain-containing protein</fullName>
    </submittedName>
</protein>
<dbReference type="OrthoDB" id="121974at2"/>
<comment type="caution">
    <text evidence="2">The sequence shown here is derived from an EMBL/GenBank/DDBJ whole genome shotgun (WGS) entry which is preliminary data.</text>
</comment>
<dbReference type="EMBL" id="QQSY01000001">
    <property type="protein sequence ID" value="RDI99827.1"/>
    <property type="molecule type" value="Genomic_DNA"/>
</dbReference>
<keyword evidence="3" id="KW-1185">Reference proteome</keyword>
<dbReference type="RefSeq" id="WP_114823561.1">
    <property type="nucleotide sequence ID" value="NZ_QQSY01000001.1"/>
</dbReference>
<dbReference type="InterPro" id="IPR032710">
    <property type="entry name" value="NTF2-like_dom_sf"/>
</dbReference>
<feature type="domain" description="DUF4440" evidence="1">
    <location>
        <begin position="8"/>
        <end position="110"/>
    </location>
</feature>
<dbReference type="Gene3D" id="3.10.450.50">
    <property type="match status" value="1"/>
</dbReference>
<proteinExistence type="predicted"/>
<evidence type="ECO:0000313" key="2">
    <source>
        <dbReference type="EMBL" id="RDI99827.1"/>
    </source>
</evidence>
<sequence>MDLAEHLLDLEMQLHRQDVRADAQALRRLIAEDFVEFGVSGTVWARESVIAALHGETFSPRSVSDFRLTPLADDVALVTYRAHRFATAERPEADSLRSSIWRRREGQWQMVFHQGTAL</sequence>
<evidence type="ECO:0000259" key="1">
    <source>
        <dbReference type="Pfam" id="PF14534"/>
    </source>
</evidence>
<dbReference type="Proteomes" id="UP000254711">
    <property type="component" value="Unassembled WGS sequence"/>
</dbReference>
<dbReference type="Pfam" id="PF14534">
    <property type="entry name" value="DUF4440"/>
    <property type="match status" value="1"/>
</dbReference>
<organism evidence="2 3">
    <name type="scientific">Dyella solisilvae</name>
    <dbReference type="NCBI Taxonomy" id="1920168"/>
    <lineage>
        <taxon>Bacteria</taxon>
        <taxon>Pseudomonadati</taxon>
        <taxon>Pseudomonadota</taxon>
        <taxon>Gammaproteobacteria</taxon>
        <taxon>Lysobacterales</taxon>
        <taxon>Rhodanobacteraceae</taxon>
        <taxon>Dyella</taxon>
    </lineage>
</organism>
<dbReference type="AlphaFoldDB" id="A0A370KBK6"/>
<evidence type="ECO:0000313" key="3">
    <source>
        <dbReference type="Proteomes" id="UP000254711"/>
    </source>
</evidence>
<dbReference type="InterPro" id="IPR027843">
    <property type="entry name" value="DUF4440"/>
</dbReference>
<reference evidence="2 3" key="1">
    <citation type="submission" date="2018-07" db="EMBL/GenBank/DDBJ databases">
        <title>Dyella solisilvae sp. nov., isolated from the pine and broad-leaved mixed forest soil.</title>
        <authorList>
            <person name="Gao Z."/>
            <person name="Qiu L."/>
        </authorList>
    </citation>
    <scope>NUCLEOTIDE SEQUENCE [LARGE SCALE GENOMIC DNA]</scope>
    <source>
        <strain evidence="2 3">DHG54</strain>
    </source>
</reference>
<gene>
    <name evidence="2" type="ORF">DVT68_03050</name>
</gene>
<name>A0A370KBK6_9GAMM</name>